<reference evidence="1 2" key="1">
    <citation type="submission" date="2020-08" db="EMBL/GenBank/DDBJ databases">
        <title>Functional genomics of gut bacteria from endangered species of beetles.</title>
        <authorList>
            <person name="Carlos-Shanley C."/>
        </authorList>
    </citation>
    <scope>NUCLEOTIDE SEQUENCE [LARGE SCALE GENOMIC DNA]</scope>
    <source>
        <strain evidence="1 2">S00123</strain>
    </source>
</reference>
<dbReference type="Pfam" id="PF11528">
    <property type="entry name" value="DUF3224"/>
    <property type="match status" value="1"/>
</dbReference>
<dbReference type="EMBL" id="JACHKY010000002">
    <property type="protein sequence ID" value="MBB4797866.1"/>
    <property type="molecule type" value="Genomic_DNA"/>
</dbReference>
<evidence type="ECO:0008006" key="3">
    <source>
        <dbReference type="Google" id="ProtNLM"/>
    </source>
</evidence>
<evidence type="ECO:0000313" key="2">
    <source>
        <dbReference type="Proteomes" id="UP000539957"/>
    </source>
</evidence>
<dbReference type="InterPro" id="IPR023159">
    <property type="entry name" value="SO1590-like_sf"/>
</dbReference>
<dbReference type="Proteomes" id="UP000539957">
    <property type="component" value="Unassembled WGS sequence"/>
</dbReference>
<evidence type="ECO:0000313" key="1">
    <source>
        <dbReference type="EMBL" id="MBB4797866.1"/>
    </source>
</evidence>
<dbReference type="Gene3D" id="2.40.350.10">
    <property type="entry name" value="SO1590-like"/>
    <property type="match status" value="1"/>
</dbReference>
<comment type="caution">
    <text evidence="1">The sequence shown here is derived from an EMBL/GenBank/DDBJ whole genome shotgun (WGS) entry which is preliminary data.</text>
</comment>
<organism evidence="1 2">
    <name type="scientific">Brevundimonas bullata</name>
    <dbReference type="NCBI Taxonomy" id="13160"/>
    <lineage>
        <taxon>Bacteria</taxon>
        <taxon>Pseudomonadati</taxon>
        <taxon>Pseudomonadota</taxon>
        <taxon>Alphaproteobacteria</taxon>
        <taxon>Caulobacterales</taxon>
        <taxon>Caulobacteraceae</taxon>
        <taxon>Brevundimonas</taxon>
    </lineage>
</organism>
<name>A0A7W7N3Z2_9CAUL</name>
<keyword evidence="2" id="KW-1185">Reference proteome</keyword>
<dbReference type="RefSeq" id="WP_260398381.1">
    <property type="nucleotide sequence ID" value="NZ_JACHKY010000002.1"/>
</dbReference>
<dbReference type="AlphaFoldDB" id="A0A7W7N3Z2"/>
<gene>
    <name evidence="1" type="ORF">HNP32_001590</name>
</gene>
<dbReference type="SUPFAM" id="SSF159238">
    <property type="entry name" value="SO1590-like"/>
    <property type="match status" value="1"/>
</dbReference>
<sequence length="137" mass="14376">MNEGQMVRHARGTFDVVITPVQPAEGAASDAPGRMLLAKTFHGDLIGTAAGEMLATMSPERSGAYVALDRVRGVIDGREGAFTLVHRGLMDRGAQELLITIVPGSGAGDLTGIAGVFHLTITDGVHNYDLEYSLPTS</sequence>
<accession>A0A7W7N3Z2</accession>
<proteinExistence type="predicted"/>
<protein>
    <recommendedName>
        <fullName evidence="3">DUF3224 domain-containing protein</fullName>
    </recommendedName>
</protein>
<dbReference type="InterPro" id="IPR021607">
    <property type="entry name" value="DUF3224"/>
</dbReference>